<feature type="non-terminal residue" evidence="2">
    <location>
        <position position="151"/>
    </location>
</feature>
<gene>
    <name evidence="2" type="ORF">DERYTH_LOCUS28735</name>
</gene>
<sequence length="151" mass="17224">NLRYEPYVHSEFKLPFSYRGNNERFIYYQTWFLPTASVIRDVDILFIHGLNDYGGRFSEICIPILEQGFRIIAPDLPGFGRSSGLHAYFSDVQELVEAVHLVINHVKEQNSLTNKSTKTILLGESLGGMIVLTYAIKYPETFDAFNALCPL</sequence>
<dbReference type="EMBL" id="CAJVPY010073742">
    <property type="protein sequence ID" value="CAG8829710.1"/>
    <property type="molecule type" value="Genomic_DNA"/>
</dbReference>
<dbReference type="InterPro" id="IPR029058">
    <property type="entry name" value="AB_hydrolase_fold"/>
</dbReference>
<dbReference type="Pfam" id="PF12146">
    <property type="entry name" value="Hydrolase_4"/>
    <property type="match status" value="1"/>
</dbReference>
<dbReference type="AlphaFoldDB" id="A0A9N9KJ17"/>
<organism evidence="2 3">
    <name type="scientific">Dentiscutata erythropus</name>
    <dbReference type="NCBI Taxonomy" id="1348616"/>
    <lineage>
        <taxon>Eukaryota</taxon>
        <taxon>Fungi</taxon>
        <taxon>Fungi incertae sedis</taxon>
        <taxon>Mucoromycota</taxon>
        <taxon>Glomeromycotina</taxon>
        <taxon>Glomeromycetes</taxon>
        <taxon>Diversisporales</taxon>
        <taxon>Gigasporaceae</taxon>
        <taxon>Dentiscutata</taxon>
    </lineage>
</organism>
<accession>A0A9N9KJ17</accession>
<evidence type="ECO:0000313" key="3">
    <source>
        <dbReference type="Proteomes" id="UP000789405"/>
    </source>
</evidence>
<protein>
    <submittedName>
        <fullName evidence="2">20697_t:CDS:1</fullName>
    </submittedName>
</protein>
<name>A0A9N9KJ17_9GLOM</name>
<dbReference type="InterPro" id="IPR051044">
    <property type="entry name" value="MAG_DAG_Lipase"/>
</dbReference>
<reference evidence="2" key="1">
    <citation type="submission" date="2021-06" db="EMBL/GenBank/DDBJ databases">
        <authorList>
            <person name="Kallberg Y."/>
            <person name="Tangrot J."/>
            <person name="Rosling A."/>
        </authorList>
    </citation>
    <scope>NUCLEOTIDE SEQUENCE</scope>
    <source>
        <strain evidence="2">MA453B</strain>
    </source>
</reference>
<dbReference type="PRINTS" id="PR00111">
    <property type="entry name" value="ABHYDROLASE"/>
</dbReference>
<dbReference type="InterPro" id="IPR000073">
    <property type="entry name" value="AB_hydrolase_1"/>
</dbReference>
<evidence type="ECO:0000313" key="2">
    <source>
        <dbReference type="EMBL" id="CAG8829710.1"/>
    </source>
</evidence>
<feature type="non-terminal residue" evidence="2">
    <location>
        <position position="1"/>
    </location>
</feature>
<keyword evidence="3" id="KW-1185">Reference proteome</keyword>
<evidence type="ECO:0000259" key="1">
    <source>
        <dbReference type="Pfam" id="PF12146"/>
    </source>
</evidence>
<comment type="caution">
    <text evidence="2">The sequence shown here is derived from an EMBL/GenBank/DDBJ whole genome shotgun (WGS) entry which is preliminary data.</text>
</comment>
<dbReference type="Proteomes" id="UP000789405">
    <property type="component" value="Unassembled WGS sequence"/>
</dbReference>
<dbReference type="PANTHER" id="PTHR11614">
    <property type="entry name" value="PHOSPHOLIPASE-RELATED"/>
    <property type="match status" value="1"/>
</dbReference>
<feature type="domain" description="Serine aminopeptidase S33" evidence="1">
    <location>
        <begin position="44"/>
        <end position="149"/>
    </location>
</feature>
<dbReference type="InterPro" id="IPR022742">
    <property type="entry name" value="Hydrolase_4"/>
</dbReference>
<dbReference type="SUPFAM" id="SSF53474">
    <property type="entry name" value="alpha/beta-Hydrolases"/>
    <property type="match status" value="1"/>
</dbReference>
<dbReference type="Gene3D" id="3.40.50.1820">
    <property type="entry name" value="alpha/beta hydrolase"/>
    <property type="match status" value="1"/>
</dbReference>
<dbReference type="OrthoDB" id="408373at2759"/>
<proteinExistence type="predicted"/>